<sequence length="123" mass="14416">MTEENLERNMSILEVMYVTIMRESSVQKVSWIVFLAFWDELYIISYHMLQMFYPAISFFTADFMASTVSFNSTVHLLSNFTIVQMISSCILLLGTYIMMPLCRGPCFLLTVFEALKRHIKTKR</sequence>
<name>A0AAN7QRK3_9MYRT</name>
<evidence type="ECO:0000313" key="2">
    <source>
        <dbReference type="EMBL" id="KAK4773418.1"/>
    </source>
</evidence>
<keyword evidence="1" id="KW-0812">Transmembrane</keyword>
<keyword evidence="1" id="KW-1133">Transmembrane helix</keyword>
<proteinExistence type="predicted"/>
<accession>A0AAN7QRK3</accession>
<protein>
    <submittedName>
        <fullName evidence="2">Uncharacterized protein</fullName>
    </submittedName>
</protein>
<gene>
    <name evidence="2" type="ORF">SAY87_028437</name>
</gene>
<dbReference type="Proteomes" id="UP001345219">
    <property type="component" value="Chromosome 22"/>
</dbReference>
<feature type="transmembrane region" description="Helical" evidence="1">
    <location>
        <begin position="76"/>
        <end position="99"/>
    </location>
</feature>
<feature type="transmembrane region" description="Helical" evidence="1">
    <location>
        <begin position="31"/>
        <end position="56"/>
    </location>
</feature>
<evidence type="ECO:0000313" key="3">
    <source>
        <dbReference type="Proteomes" id="UP001345219"/>
    </source>
</evidence>
<dbReference type="EMBL" id="JAXIOK010000004">
    <property type="protein sequence ID" value="KAK4773418.1"/>
    <property type="molecule type" value="Genomic_DNA"/>
</dbReference>
<evidence type="ECO:0000256" key="1">
    <source>
        <dbReference type="SAM" id="Phobius"/>
    </source>
</evidence>
<dbReference type="AlphaFoldDB" id="A0AAN7QRK3"/>
<organism evidence="2 3">
    <name type="scientific">Trapa incisa</name>
    <dbReference type="NCBI Taxonomy" id="236973"/>
    <lineage>
        <taxon>Eukaryota</taxon>
        <taxon>Viridiplantae</taxon>
        <taxon>Streptophyta</taxon>
        <taxon>Embryophyta</taxon>
        <taxon>Tracheophyta</taxon>
        <taxon>Spermatophyta</taxon>
        <taxon>Magnoliopsida</taxon>
        <taxon>eudicotyledons</taxon>
        <taxon>Gunneridae</taxon>
        <taxon>Pentapetalae</taxon>
        <taxon>rosids</taxon>
        <taxon>malvids</taxon>
        <taxon>Myrtales</taxon>
        <taxon>Lythraceae</taxon>
        <taxon>Trapa</taxon>
    </lineage>
</organism>
<comment type="caution">
    <text evidence="2">The sequence shown here is derived from an EMBL/GenBank/DDBJ whole genome shotgun (WGS) entry which is preliminary data.</text>
</comment>
<reference evidence="2 3" key="1">
    <citation type="journal article" date="2023" name="Hortic Res">
        <title>Pangenome of water caltrop reveals structural variations and asymmetric subgenome divergence after allopolyploidization.</title>
        <authorList>
            <person name="Zhang X."/>
            <person name="Chen Y."/>
            <person name="Wang L."/>
            <person name="Yuan Y."/>
            <person name="Fang M."/>
            <person name="Shi L."/>
            <person name="Lu R."/>
            <person name="Comes H.P."/>
            <person name="Ma Y."/>
            <person name="Chen Y."/>
            <person name="Huang G."/>
            <person name="Zhou Y."/>
            <person name="Zheng Z."/>
            <person name="Qiu Y."/>
        </authorList>
    </citation>
    <scope>NUCLEOTIDE SEQUENCE [LARGE SCALE GENOMIC DNA]</scope>
    <source>
        <tissue evidence="2">Roots</tissue>
    </source>
</reference>
<keyword evidence="3" id="KW-1185">Reference proteome</keyword>
<keyword evidence="1" id="KW-0472">Membrane</keyword>